<dbReference type="KEGG" id="oho:Oweho_0756"/>
<gene>
    <name evidence="2" type="ordered locus">Oweho_0756</name>
</gene>
<proteinExistence type="predicted"/>
<accession>G8R1N0</accession>
<dbReference type="EMBL" id="CP003156">
    <property type="protein sequence ID" value="AEV31769.1"/>
    <property type="molecule type" value="Genomic_DNA"/>
</dbReference>
<dbReference type="SUPFAM" id="SSF109854">
    <property type="entry name" value="DinB/YfiT-like putative metalloenzymes"/>
    <property type="match status" value="1"/>
</dbReference>
<keyword evidence="3" id="KW-1185">Reference proteome</keyword>
<dbReference type="Gene3D" id="1.20.120.450">
    <property type="entry name" value="dinb family like domain"/>
    <property type="match status" value="1"/>
</dbReference>
<reference evidence="2 3" key="1">
    <citation type="journal article" date="2012" name="Stand. Genomic Sci.">
        <title>Genome sequence of the orange-pigmented seawater bacterium Owenweeksia hongkongensis type strain (UST20020801(T)).</title>
        <authorList>
            <person name="Riedel T."/>
            <person name="Held B."/>
            <person name="Nolan M."/>
            <person name="Lucas S."/>
            <person name="Lapidus A."/>
            <person name="Tice H."/>
            <person name="Del Rio T.G."/>
            <person name="Cheng J.F."/>
            <person name="Han C."/>
            <person name="Tapia R."/>
            <person name="Goodwin L.A."/>
            <person name="Pitluck S."/>
            <person name="Liolios K."/>
            <person name="Mavromatis K."/>
            <person name="Pagani I."/>
            <person name="Ivanova N."/>
            <person name="Mikhailova N."/>
            <person name="Pati A."/>
            <person name="Chen A."/>
            <person name="Palaniappan K."/>
            <person name="Rohde M."/>
            <person name="Tindall B.J."/>
            <person name="Detter J.C."/>
            <person name="Goker M."/>
            <person name="Woyke T."/>
            <person name="Bristow J."/>
            <person name="Eisen J.A."/>
            <person name="Markowitz V."/>
            <person name="Hugenholtz P."/>
            <person name="Klenk H.P."/>
            <person name="Kyrpides N.C."/>
        </authorList>
    </citation>
    <scope>NUCLEOTIDE SEQUENCE</scope>
    <source>
        <strain evidence="3">DSM 17368 / JCM 12287 / NRRL B-23963</strain>
    </source>
</reference>
<dbReference type="AlphaFoldDB" id="G8R1N0"/>
<dbReference type="HOGENOM" id="CLU_105789_2_0_10"/>
<dbReference type="OrthoDB" id="9793216at2"/>
<dbReference type="InterPro" id="IPR034660">
    <property type="entry name" value="DinB/YfiT-like"/>
</dbReference>
<sequence length="169" mass="19332">MRRPEPGEYAPYYEGYVSRTRGANHLQNLRDSADDLVHFLENLPTAKWGYSYAPGKWTVSQMIQHIIDCDMVFIYRALWIARTGGGILPGMDQDQWVESASKSQRKPQELMDEFIALRNYIVSTFKSFTEADLEKAGNASDKDVVVNSIAYIIAGHTFHHLAILKERYV</sequence>
<dbReference type="STRING" id="926562.Oweho_0756"/>
<feature type="domain" description="DinB-like" evidence="1">
    <location>
        <begin position="29"/>
        <end position="163"/>
    </location>
</feature>
<dbReference type="Pfam" id="PF12867">
    <property type="entry name" value="DinB_2"/>
    <property type="match status" value="1"/>
</dbReference>
<dbReference type="InterPro" id="IPR024775">
    <property type="entry name" value="DinB-like"/>
</dbReference>
<evidence type="ECO:0000259" key="1">
    <source>
        <dbReference type="Pfam" id="PF12867"/>
    </source>
</evidence>
<dbReference type="eggNOG" id="COG2318">
    <property type="taxonomic scope" value="Bacteria"/>
</dbReference>
<name>G8R1N0_OWEHD</name>
<evidence type="ECO:0000313" key="2">
    <source>
        <dbReference type="EMBL" id="AEV31769.1"/>
    </source>
</evidence>
<dbReference type="Proteomes" id="UP000005631">
    <property type="component" value="Chromosome"/>
</dbReference>
<organism evidence="2 3">
    <name type="scientific">Owenweeksia hongkongensis (strain DSM 17368 / CIP 108786 / JCM 12287 / NRRL B-23963 / UST20020801)</name>
    <dbReference type="NCBI Taxonomy" id="926562"/>
    <lineage>
        <taxon>Bacteria</taxon>
        <taxon>Pseudomonadati</taxon>
        <taxon>Bacteroidota</taxon>
        <taxon>Flavobacteriia</taxon>
        <taxon>Flavobacteriales</taxon>
        <taxon>Owenweeksiaceae</taxon>
        <taxon>Owenweeksia</taxon>
    </lineage>
</organism>
<dbReference type="RefSeq" id="WP_014201130.1">
    <property type="nucleotide sequence ID" value="NC_016599.1"/>
</dbReference>
<evidence type="ECO:0000313" key="3">
    <source>
        <dbReference type="Proteomes" id="UP000005631"/>
    </source>
</evidence>
<protein>
    <recommendedName>
        <fullName evidence="1">DinB-like domain-containing protein</fullName>
    </recommendedName>
</protein>